<dbReference type="Proteomes" id="UP000321947">
    <property type="component" value="Unassembled WGS sequence"/>
</dbReference>
<dbReference type="PANTHER" id="PTHR33437">
    <property type="entry name" value="OS06G0361200 PROTEIN"/>
    <property type="match status" value="1"/>
</dbReference>
<proteinExistence type="predicted"/>
<accession>A0A5D3B8Y1</accession>
<dbReference type="OrthoDB" id="1729438at2759"/>
<evidence type="ECO:0000313" key="2">
    <source>
        <dbReference type="EMBL" id="TYJ96320.1"/>
    </source>
</evidence>
<sequence length="266" mass="30558">MSVMVTDVDTCEDRMTELEKKINMLMKAVEERDYEIASLKNHIESRDAAESSHKHTVKNANKGKAIMQESNPKQHVAYFIETYETAGTPGNLLRIRPRKFEELSARAHDMELSISNRGAKDFLVSKIRSDKNEIDDAKKIANSVLNESVVVHATPLKSFSKRKEIKIERKLDGDEKRRPTLKERQKKVYPFSDFDVADMLVQLLKNQLIQLPECKQLEQAGKVDGPNYSKYHRVIGHPVKKCFVLNELILKLAREKKIELDIDKVA</sequence>
<name>A0A5D3B8Y1_CUCMM</name>
<gene>
    <name evidence="2" type="ORF">E5676_scaffold1970G00250</name>
    <name evidence="1" type="ORF">E6C27_scaffold19G00250</name>
</gene>
<evidence type="ECO:0000313" key="3">
    <source>
        <dbReference type="Proteomes" id="UP000321393"/>
    </source>
</evidence>
<dbReference type="EMBL" id="SSTE01022979">
    <property type="protein sequence ID" value="KAA0026091.1"/>
    <property type="molecule type" value="Genomic_DNA"/>
</dbReference>
<evidence type="ECO:0000313" key="1">
    <source>
        <dbReference type="EMBL" id="KAA0026091.1"/>
    </source>
</evidence>
<organism evidence="2 4">
    <name type="scientific">Cucumis melo var. makuwa</name>
    <name type="common">Oriental melon</name>
    <dbReference type="NCBI Taxonomy" id="1194695"/>
    <lineage>
        <taxon>Eukaryota</taxon>
        <taxon>Viridiplantae</taxon>
        <taxon>Streptophyta</taxon>
        <taxon>Embryophyta</taxon>
        <taxon>Tracheophyta</taxon>
        <taxon>Spermatophyta</taxon>
        <taxon>Magnoliopsida</taxon>
        <taxon>eudicotyledons</taxon>
        <taxon>Gunneridae</taxon>
        <taxon>Pentapetalae</taxon>
        <taxon>rosids</taxon>
        <taxon>fabids</taxon>
        <taxon>Cucurbitales</taxon>
        <taxon>Cucurbitaceae</taxon>
        <taxon>Benincaseae</taxon>
        <taxon>Cucumis</taxon>
    </lineage>
</organism>
<reference evidence="3 4" key="1">
    <citation type="submission" date="2019-08" db="EMBL/GenBank/DDBJ databases">
        <title>Draft genome sequences of two oriental melons (Cucumis melo L. var makuwa).</title>
        <authorList>
            <person name="Kwon S.-Y."/>
        </authorList>
    </citation>
    <scope>NUCLEOTIDE SEQUENCE [LARGE SCALE GENOMIC DNA]</scope>
    <source>
        <strain evidence="4">cv. Chang Bougi</strain>
        <strain evidence="3">cv. SW 3</strain>
        <tissue evidence="2">Leaf</tissue>
    </source>
</reference>
<evidence type="ECO:0000313" key="4">
    <source>
        <dbReference type="Proteomes" id="UP000321947"/>
    </source>
</evidence>
<protein>
    <submittedName>
        <fullName evidence="2">Ty3-gypsy retrotransposon protein</fullName>
    </submittedName>
</protein>
<dbReference type="AlphaFoldDB" id="A0A5D3B8Y1"/>
<dbReference type="EMBL" id="SSTD01019701">
    <property type="protein sequence ID" value="TYJ96320.1"/>
    <property type="molecule type" value="Genomic_DNA"/>
</dbReference>
<dbReference type="PANTHER" id="PTHR33437:SF2">
    <property type="entry name" value="OS06G0361200 PROTEIN"/>
    <property type="match status" value="1"/>
</dbReference>
<dbReference type="Proteomes" id="UP000321393">
    <property type="component" value="Unassembled WGS sequence"/>
</dbReference>
<comment type="caution">
    <text evidence="2">The sequence shown here is derived from an EMBL/GenBank/DDBJ whole genome shotgun (WGS) entry which is preliminary data.</text>
</comment>